<organism evidence="2 3">
    <name type="scientific">Aegilops tauschii subsp. strangulata</name>
    <name type="common">Goatgrass</name>
    <dbReference type="NCBI Taxonomy" id="200361"/>
    <lineage>
        <taxon>Eukaryota</taxon>
        <taxon>Viridiplantae</taxon>
        <taxon>Streptophyta</taxon>
        <taxon>Embryophyta</taxon>
        <taxon>Tracheophyta</taxon>
        <taxon>Spermatophyta</taxon>
        <taxon>Magnoliopsida</taxon>
        <taxon>Liliopsida</taxon>
        <taxon>Poales</taxon>
        <taxon>Poaceae</taxon>
        <taxon>BOP clade</taxon>
        <taxon>Pooideae</taxon>
        <taxon>Triticodae</taxon>
        <taxon>Triticeae</taxon>
        <taxon>Triticinae</taxon>
        <taxon>Aegilops</taxon>
    </lineage>
</organism>
<feature type="region of interest" description="Disordered" evidence="1">
    <location>
        <begin position="26"/>
        <end position="53"/>
    </location>
</feature>
<dbReference type="Gramene" id="AET6Gv20721300.15">
    <property type="protein sequence ID" value="AET6Gv20721300.15"/>
    <property type="gene ID" value="AET6Gv20721300"/>
</dbReference>
<evidence type="ECO:0000256" key="1">
    <source>
        <dbReference type="SAM" id="MobiDB-lite"/>
    </source>
</evidence>
<name>A0A453PG83_AEGTS</name>
<dbReference type="EnsemblPlants" id="AET6Gv20721300.15">
    <property type="protein sequence ID" value="AET6Gv20721300.15"/>
    <property type="gene ID" value="AET6Gv20721300"/>
</dbReference>
<reference evidence="3" key="1">
    <citation type="journal article" date="2014" name="Science">
        <title>Ancient hybridizations among the ancestral genomes of bread wheat.</title>
        <authorList>
            <consortium name="International Wheat Genome Sequencing Consortium,"/>
            <person name="Marcussen T."/>
            <person name="Sandve S.R."/>
            <person name="Heier L."/>
            <person name="Spannagl M."/>
            <person name="Pfeifer M."/>
            <person name="Jakobsen K.S."/>
            <person name="Wulff B.B."/>
            <person name="Steuernagel B."/>
            <person name="Mayer K.F."/>
            <person name="Olsen O.A."/>
        </authorList>
    </citation>
    <scope>NUCLEOTIDE SEQUENCE [LARGE SCALE GENOMIC DNA]</scope>
    <source>
        <strain evidence="3">cv. AL8/78</strain>
    </source>
</reference>
<reference evidence="2" key="5">
    <citation type="journal article" date="2021" name="G3 (Bethesda)">
        <title>Aegilops tauschii genome assembly Aet v5.0 features greater sequence contiguity and improved annotation.</title>
        <authorList>
            <person name="Wang L."/>
            <person name="Zhu T."/>
            <person name="Rodriguez J.C."/>
            <person name="Deal K.R."/>
            <person name="Dubcovsky J."/>
            <person name="McGuire P.E."/>
            <person name="Lux T."/>
            <person name="Spannagl M."/>
            <person name="Mayer K.F.X."/>
            <person name="Baldrich P."/>
            <person name="Meyers B.C."/>
            <person name="Huo N."/>
            <person name="Gu Y.Q."/>
            <person name="Zhou H."/>
            <person name="Devos K.M."/>
            <person name="Bennetzen J.L."/>
            <person name="Unver T."/>
            <person name="Budak H."/>
            <person name="Gulick P.J."/>
            <person name="Galiba G."/>
            <person name="Kalapos B."/>
            <person name="Nelson D.R."/>
            <person name="Li P."/>
            <person name="You F.M."/>
            <person name="Luo M.C."/>
            <person name="Dvorak J."/>
        </authorList>
    </citation>
    <scope>NUCLEOTIDE SEQUENCE [LARGE SCALE GENOMIC DNA]</scope>
    <source>
        <strain evidence="2">cv. AL8/78</strain>
    </source>
</reference>
<feature type="compositionally biased region" description="Low complexity" evidence="1">
    <location>
        <begin position="32"/>
        <end position="41"/>
    </location>
</feature>
<feature type="compositionally biased region" description="Polar residues" evidence="1">
    <location>
        <begin position="42"/>
        <end position="53"/>
    </location>
</feature>
<sequence length="53" mass="5455">VGAESDATDSGRRLLISTAFSFAMANRGGKGSYPPSKSGASNGRQNNSNDVIH</sequence>
<protein>
    <submittedName>
        <fullName evidence="2">Uncharacterized protein</fullName>
    </submittedName>
</protein>
<evidence type="ECO:0000313" key="2">
    <source>
        <dbReference type="EnsemblPlants" id="AET6Gv20721300.15"/>
    </source>
</evidence>
<reference evidence="3" key="2">
    <citation type="journal article" date="2017" name="Nat. Plants">
        <title>The Aegilops tauschii genome reveals multiple impacts of transposons.</title>
        <authorList>
            <person name="Zhao G."/>
            <person name="Zou C."/>
            <person name="Li K."/>
            <person name="Wang K."/>
            <person name="Li T."/>
            <person name="Gao L."/>
            <person name="Zhang X."/>
            <person name="Wang H."/>
            <person name="Yang Z."/>
            <person name="Liu X."/>
            <person name="Jiang W."/>
            <person name="Mao L."/>
            <person name="Kong X."/>
            <person name="Jiao Y."/>
            <person name="Jia J."/>
        </authorList>
    </citation>
    <scope>NUCLEOTIDE SEQUENCE [LARGE SCALE GENOMIC DNA]</scope>
    <source>
        <strain evidence="3">cv. AL8/78</strain>
    </source>
</reference>
<accession>A0A453PG83</accession>
<reference evidence="2" key="4">
    <citation type="submission" date="2019-03" db="UniProtKB">
        <authorList>
            <consortium name="EnsemblPlants"/>
        </authorList>
    </citation>
    <scope>IDENTIFICATION</scope>
</reference>
<proteinExistence type="predicted"/>
<dbReference type="Proteomes" id="UP000015105">
    <property type="component" value="Chromosome 6D"/>
</dbReference>
<dbReference type="AlphaFoldDB" id="A0A453PG83"/>
<keyword evidence="3" id="KW-1185">Reference proteome</keyword>
<reference evidence="2" key="3">
    <citation type="journal article" date="2017" name="Nature">
        <title>Genome sequence of the progenitor of the wheat D genome Aegilops tauschii.</title>
        <authorList>
            <person name="Luo M.C."/>
            <person name="Gu Y.Q."/>
            <person name="Puiu D."/>
            <person name="Wang H."/>
            <person name="Twardziok S.O."/>
            <person name="Deal K.R."/>
            <person name="Huo N."/>
            <person name="Zhu T."/>
            <person name="Wang L."/>
            <person name="Wang Y."/>
            <person name="McGuire P.E."/>
            <person name="Liu S."/>
            <person name="Long H."/>
            <person name="Ramasamy R.K."/>
            <person name="Rodriguez J.C."/>
            <person name="Van S.L."/>
            <person name="Yuan L."/>
            <person name="Wang Z."/>
            <person name="Xia Z."/>
            <person name="Xiao L."/>
            <person name="Anderson O.D."/>
            <person name="Ouyang S."/>
            <person name="Liang Y."/>
            <person name="Zimin A.V."/>
            <person name="Pertea G."/>
            <person name="Qi P."/>
            <person name="Bennetzen J.L."/>
            <person name="Dai X."/>
            <person name="Dawson M.W."/>
            <person name="Muller H.G."/>
            <person name="Kugler K."/>
            <person name="Rivarola-Duarte L."/>
            <person name="Spannagl M."/>
            <person name="Mayer K.F.X."/>
            <person name="Lu F.H."/>
            <person name="Bevan M.W."/>
            <person name="Leroy P."/>
            <person name="Li P."/>
            <person name="You F.M."/>
            <person name="Sun Q."/>
            <person name="Liu Z."/>
            <person name="Lyons E."/>
            <person name="Wicker T."/>
            <person name="Salzberg S.L."/>
            <person name="Devos K.M."/>
            <person name="Dvorak J."/>
        </authorList>
    </citation>
    <scope>NUCLEOTIDE SEQUENCE [LARGE SCALE GENOMIC DNA]</scope>
    <source>
        <strain evidence="2">cv. AL8/78</strain>
    </source>
</reference>
<evidence type="ECO:0000313" key="3">
    <source>
        <dbReference type="Proteomes" id="UP000015105"/>
    </source>
</evidence>